<gene>
    <name evidence="1" type="ORF">LIER_26555</name>
</gene>
<evidence type="ECO:0008006" key="3">
    <source>
        <dbReference type="Google" id="ProtNLM"/>
    </source>
</evidence>
<dbReference type="PANTHER" id="PTHR33116:SF80">
    <property type="entry name" value="REVERSE TRANSCRIPTASE ZINC-BINDING DOMAIN-CONTAINING PROTEIN"/>
    <property type="match status" value="1"/>
</dbReference>
<dbReference type="EMBL" id="BAABME010008292">
    <property type="protein sequence ID" value="GAA0172808.1"/>
    <property type="molecule type" value="Genomic_DNA"/>
</dbReference>
<proteinExistence type="predicted"/>
<evidence type="ECO:0000313" key="2">
    <source>
        <dbReference type="Proteomes" id="UP001454036"/>
    </source>
</evidence>
<evidence type="ECO:0000313" key="1">
    <source>
        <dbReference type="EMBL" id="GAA0172808.1"/>
    </source>
</evidence>
<comment type="caution">
    <text evidence="1">The sequence shown here is derived from an EMBL/GenBank/DDBJ whole genome shotgun (WGS) entry which is preliminary data.</text>
</comment>
<name>A0AAV3RA28_LITER</name>
<accession>A0AAV3RA28</accession>
<dbReference type="PANTHER" id="PTHR33116">
    <property type="entry name" value="REVERSE TRANSCRIPTASE ZINC-BINDING DOMAIN-CONTAINING PROTEIN-RELATED-RELATED"/>
    <property type="match status" value="1"/>
</dbReference>
<dbReference type="Proteomes" id="UP001454036">
    <property type="component" value="Unassembled WGS sequence"/>
</dbReference>
<protein>
    <recommendedName>
        <fullName evidence="3">Reverse transcriptase domain-containing protein</fullName>
    </recommendedName>
</protein>
<sequence>MAYHSSCSVVVPCLAFADDCLIFFNGRKSSIGKVTRFLEHSQNLSGQIVNKEKSTCILSTKLTNSRVNKIMRYTGFRKENLPFVYLVVLVFKGKKQRFLFDALIEKLKKMIDSWDNIFLSYGGKITLLQSILTAMPLYYLKSKRMSDQIGDGSCDFWKDSWLPAEPLDSNVAGPVAASIWAHYTAKFGIQHSYQQVHRDWHLSTTCKGHVRHIVHVVIVWTLWEARNKAKHGKRQNTIHNVQARINNLLYYIGRTDMLHYKHWKGDLNVAADWNVQVFKPLSKPPQLLCWNRPQHGVLKVNINGANINGASGLGGIIKNHHHWRQKYKVHCKSCSGVSGKDILRWCWK</sequence>
<organism evidence="1 2">
    <name type="scientific">Lithospermum erythrorhizon</name>
    <name type="common">Purple gromwell</name>
    <name type="synonym">Lithospermum officinale var. erythrorhizon</name>
    <dbReference type="NCBI Taxonomy" id="34254"/>
    <lineage>
        <taxon>Eukaryota</taxon>
        <taxon>Viridiplantae</taxon>
        <taxon>Streptophyta</taxon>
        <taxon>Embryophyta</taxon>
        <taxon>Tracheophyta</taxon>
        <taxon>Spermatophyta</taxon>
        <taxon>Magnoliopsida</taxon>
        <taxon>eudicotyledons</taxon>
        <taxon>Gunneridae</taxon>
        <taxon>Pentapetalae</taxon>
        <taxon>asterids</taxon>
        <taxon>lamiids</taxon>
        <taxon>Boraginales</taxon>
        <taxon>Boraginaceae</taxon>
        <taxon>Boraginoideae</taxon>
        <taxon>Lithospermeae</taxon>
        <taxon>Lithospermum</taxon>
    </lineage>
</organism>
<dbReference type="AlphaFoldDB" id="A0AAV3RA28"/>
<keyword evidence="2" id="KW-1185">Reference proteome</keyword>
<reference evidence="1 2" key="1">
    <citation type="submission" date="2024-01" db="EMBL/GenBank/DDBJ databases">
        <title>The complete chloroplast genome sequence of Lithospermum erythrorhizon: insights into the phylogenetic relationship among Boraginaceae species and the maternal lineages of purple gromwells.</title>
        <authorList>
            <person name="Okada T."/>
            <person name="Watanabe K."/>
        </authorList>
    </citation>
    <scope>NUCLEOTIDE SEQUENCE [LARGE SCALE GENOMIC DNA]</scope>
</reference>